<dbReference type="EMBL" id="AYSA01000744">
    <property type="protein sequence ID" value="ESZ89879.1"/>
    <property type="molecule type" value="Genomic_DNA"/>
</dbReference>
<evidence type="ECO:0000313" key="3">
    <source>
        <dbReference type="EMBL" id="ESZ89879.1"/>
    </source>
</evidence>
<dbReference type="Proteomes" id="UP000019487">
    <property type="component" value="Unassembled WGS sequence"/>
</dbReference>
<dbReference type="STRING" id="1432307.W9C4Q5"/>
<feature type="region of interest" description="Disordered" evidence="2">
    <location>
        <begin position="67"/>
        <end position="86"/>
    </location>
</feature>
<dbReference type="OrthoDB" id="5422613at2759"/>
<sequence>MDDDAVVISKHDFKQRLLQAKLKAAEKRAAEVAARQAEQQAATRPLTPEIPSPTVAPSFIRNFTQSSSNYASKSSPFLRSPTTKHERVKRANSLEALSKKIDRAGNFKLQELITKMIMKCSGAKELAESYFMINDVQSDNEGLDDREKYHAARHENGEGQSVDHVMAPRFNRNRLHPLGSQQCCQNWTNISNRQINEMDGREKDDPSALHPAIRPENSSIFQNNNEAPEQPDTQQQSIKSVFLEMEESTSIQAPANNDANLQKDNRATVQKGSETSALACRMTEGALDTPMNNAPITKISGSDISNAFDTLLNGIAKSRETNYHSTPFSATPRIGTPEANKNKATPAGNLHTSDILLLANDISAKYLALARAFGPVKFPYNQSANIGAGSPLNDFTRDFSFEAFNTLVDSIRKNIELMQKANKANAVPESIRNNFVLDDTSDLGSPIPIDTDGRELARNSISRDNTNPDFVEIRDTVNAEPTSSEEDEYADVANIPSSHYNCDGCRKPIVLPEGFFVSLENPAPTTCLHCQTRKASGITRRKFGARARPDLDNDLSTSTTDNQFPPSQVGHDGTEDSQTPGQTLGTALDRLESPSLSVSEPFPNPHPGPVPGFLEQFSTPVQAEVRNFGETSPNCRLCQGGNVKEEHVNDTIVVEIPAWHHHASPWLSTTQTPTDRQLLPSLGKRKVEKIEGEVIYPYPIGPKRRRGRPSKNFPAILIDSSPTSSPSASTPVPNLNSQETPTVKKRGRPLGSMNKFKSEETLQSNRPTSKRRSARKSREITQNLLTISSEYMQDLTYVSDSPIQTPILPRSDSRSIIPDSQPSYNWSLPAIDLTTQQDSDTEYTSSQGSEYRGGNDPITGTLSYGVPASSSFQSTVPARMDTHGSATAITDGRERQTPGTRTVSSSVNKQLLQSIEEQENRIANERAFMTIIGKESGNVNDRLTESLREIDRGFGRESGSIIESMTDKSRRSSGKESDTMRVSYTSGNNSDVSGRRPNKDGDSVTHGRSDQTEPDSRDSSSFTTNVLFSNFSATAHLIAAREKEGQGGSDQLSRIPTTTAPLVPIRSQPKTSQPFNPTTFFARSFGPGAPIPNPLPRPSRHRRSFQGVKYTRSFPRPLVPNISIPYPLPPQPPYLHGHRHHQHSSQASECSAHHTNLGSGFGQGVVSNRVRGMEERWRRDSGVD</sequence>
<keyword evidence="1" id="KW-0175">Coiled coil</keyword>
<dbReference type="AlphaFoldDB" id="W9C4Q5"/>
<organism evidence="3 4">
    <name type="scientific">Sclerotinia borealis (strain F-4128)</name>
    <dbReference type="NCBI Taxonomy" id="1432307"/>
    <lineage>
        <taxon>Eukaryota</taxon>
        <taxon>Fungi</taxon>
        <taxon>Dikarya</taxon>
        <taxon>Ascomycota</taxon>
        <taxon>Pezizomycotina</taxon>
        <taxon>Leotiomycetes</taxon>
        <taxon>Helotiales</taxon>
        <taxon>Sclerotiniaceae</taxon>
        <taxon>Sclerotinia</taxon>
    </lineage>
</organism>
<feature type="compositionally biased region" description="Basic and acidic residues" evidence="2">
    <location>
        <begin position="1171"/>
        <end position="1184"/>
    </location>
</feature>
<feature type="compositionally biased region" description="Polar residues" evidence="2">
    <location>
        <begin position="1144"/>
        <end position="1158"/>
    </location>
</feature>
<feature type="compositionally biased region" description="Basic and acidic residues" evidence="2">
    <location>
        <begin position="993"/>
        <end position="1018"/>
    </location>
</feature>
<dbReference type="HOGENOM" id="CLU_272636_0_0_1"/>
<evidence type="ECO:0000256" key="2">
    <source>
        <dbReference type="SAM" id="MobiDB-lite"/>
    </source>
</evidence>
<protein>
    <submittedName>
        <fullName evidence="3">Uncharacterized protein</fullName>
    </submittedName>
</protein>
<keyword evidence="4" id="KW-1185">Reference proteome</keyword>
<feature type="compositionally biased region" description="Polar residues" evidence="2">
    <location>
        <begin position="576"/>
        <end position="585"/>
    </location>
</feature>
<proteinExistence type="predicted"/>
<reference evidence="3 4" key="1">
    <citation type="journal article" date="2014" name="Genome Announc.">
        <title>Draft genome sequence of Sclerotinia borealis, a psychrophilic plant pathogenic fungus.</title>
        <authorList>
            <person name="Mardanov A.V."/>
            <person name="Beletsky A.V."/>
            <person name="Kadnikov V.V."/>
            <person name="Ignatov A.N."/>
            <person name="Ravin N.V."/>
        </authorList>
    </citation>
    <scope>NUCLEOTIDE SEQUENCE [LARGE SCALE GENOMIC DNA]</scope>
    <source>
        <strain evidence="4">F-4157</strain>
    </source>
</reference>
<gene>
    <name evidence="3" type="ORF">SBOR_9738</name>
</gene>
<evidence type="ECO:0000313" key="4">
    <source>
        <dbReference type="Proteomes" id="UP000019487"/>
    </source>
</evidence>
<feature type="coiled-coil region" evidence="1">
    <location>
        <begin position="15"/>
        <end position="42"/>
    </location>
</feature>
<feature type="region of interest" description="Disordered" evidence="2">
    <location>
        <begin position="698"/>
        <end position="778"/>
    </location>
</feature>
<comment type="caution">
    <text evidence="3">The sequence shown here is derived from an EMBL/GenBank/DDBJ whole genome shotgun (WGS) entry which is preliminary data.</text>
</comment>
<feature type="region of interest" description="Disordered" evidence="2">
    <location>
        <begin position="543"/>
        <end position="585"/>
    </location>
</feature>
<feature type="compositionally biased region" description="Low complexity" evidence="2">
    <location>
        <begin position="720"/>
        <end position="733"/>
    </location>
</feature>
<feature type="compositionally biased region" description="Polar residues" evidence="2">
    <location>
        <begin position="67"/>
        <end position="81"/>
    </location>
</feature>
<feature type="region of interest" description="Disordered" evidence="2">
    <location>
        <begin position="958"/>
        <end position="1022"/>
    </location>
</feature>
<feature type="compositionally biased region" description="Polar residues" evidence="2">
    <location>
        <begin position="980"/>
        <end position="992"/>
    </location>
</feature>
<feature type="region of interest" description="Disordered" evidence="2">
    <location>
        <begin position="1136"/>
        <end position="1184"/>
    </location>
</feature>
<feature type="compositionally biased region" description="Basic and acidic residues" evidence="2">
    <location>
        <begin position="965"/>
        <end position="979"/>
    </location>
</feature>
<evidence type="ECO:0000256" key="1">
    <source>
        <dbReference type="SAM" id="Coils"/>
    </source>
</evidence>
<name>W9C4Q5_SCLBF</name>
<accession>W9C4Q5</accession>